<dbReference type="Proteomes" id="UP001229313">
    <property type="component" value="Chromosome"/>
</dbReference>
<reference evidence="1 2" key="1">
    <citation type="submission" date="2023-08" db="EMBL/GenBank/DDBJ databases">
        <title>The whole genome sequence of Lysobacter yananisis.</title>
        <authorList>
            <person name="Sun H."/>
        </authorList>
    </citation>
    <scope>NUCLEOTIDE SEQUENCE [LARGE SCALE GENOMIC DNA]</scope>
    <source>
        <strain evidence="1 2">SNNU513</strain>
    </source>
</reference>
<proteinExistence type="predicted"/>
<name>A0ABY9PFY3_9GAMM</name>
<protein>
    <submittedName>
        <fullName evidence="1">Uncharacterized protein</fullName>
    </submittedName>
</protein>
<evidence type="ECO:0000313" key="1">
    <source>
        <dbReference type="EMBL" id="WMT05927.1"/>
    </source>
</evidence>
<organism evidence="1 2">
    <name type="scientific">Lysobacter yananisis</name>
    <dbReference type="NCBI Taxonomy" id="1003114"/>
    <lineage>
        <taxon>Bacteria</taxon>
        <taxon>Pseudomonadati</taxon>
        <taxon>Pseudomonadota</taxon>
        <taxon>Gammaproteobacteria</taxon>
        <taxon>Lysobacterales</taxon>
        <taxon>Lysobacteraceae</taxon>
        <taxon>Lysobacter</taxon>
    </lineage>
</organism>
<sequence>MDGVACSARPWTALSGNATPRTASSRRGVTQRGRAAVDALEAYRRQRSQVDDRIEAMDALRDSARGFVHELRDGKDPIDAIEDAIERIADKLFGLAAGNQAEPGLKLRRQVGRNRGWPSSRPGFPSAWRQEKSTTSVWVVALLTTLIAW</sequence>
<accession>A0ABY9PFY3</accession>
<keyword evidence="2" id="KW-1185">Reference proteome</keyword>
<evidence type="ECO:0000313" key="2">
    <source>
        <dbReference type="Proteomes" id="UP001229313"/>
    </source>
</evidence>
<dbReference type="EMBL" id="CP133568">
    <property type="protein sequence ID" value="WMT05927.1"/>
    <property type="molecule type" value="Genomic_DNA"/>
</dbReference>
<gene>
    <name evidence="1" type="ORF">RDV84_22635</name>
</gene>
<dbReference type="RefSeq" id="WP_309153779.1">
    <property type="nucleotide sequence ID" value="NZ_CP133568.1"/>
</dbReference>